<comment type="similarity">
    <text evidence="2">Belongs to the class-A beta-lactamase family.</text>
</comment>
<dbReference type="Proteomes" id="UP000286063">
    <property type="component" value="Unassembled WGS sequence"/>
</dbReference>
<gene>
    <name evidence="5" type="primary">bla</name>
    <name evidence="5" type="ORF">DXA50_07115</name>
</gene>
<proteinExistence type="inferred from homology"/>
<evidence type="ECO:0000256" key="1">
    <source>
        <dbReference type="ARBA" id="ARBA00001526"/>
    </source>
</evidence>
<dbReference type="InterPro" id="IPR045155">
    <property type="entry name" value="Beta-lactam_cat"/>
</dbReference>
<evidence type="ECO:0000256" key="3">
    <source>
        <dbReference type="ARBA" id="ARBA00012865"/>
    </source>
</evidence>
<evidence type="ECO:0000256" key="2">
    <source>
        <dbReference type="ARBA" id="ARBA00009009"/>
    </source>
</evidence>
<dbReference type="NCBIfam" id="NF012099">
    <property type="entry name" value="SubclassA2"/>
    <property type="match status" value="1"/>
</dbReference>
<evidence type="ECO:0000313" key="5">
    <source>
        <dbReference type="EMBL" id="RGY19060.1"/>
    </source>
</evidence>
<dbReference type="RefSeq" id="WP_117721929.1">
    <property type="nucleotide sequence ID" value="NZ_CAUGOG010000028.1"/>
</dbReference>
<accession>A0A413IPU7</accession>
<dbReference type="EMBL" id="QSCR01000008">
    <property type="protein sequence ID" value="RGY19060.1"/>
    <property type="molecule type" value="Genomic_DNA"/>
</dbReference>
<reference evidence="5 6" key="1">
    <citation type="submission" date="2018-08" db="EMBL/GenBank/DDBJ databases">
        <title>A genome reference for cultivated species of the human gut microbiota.</title>
        <authorList>
            <person name="Zou Y."/>
            <person name="Xue W."/>
            <person name="Luo G."/>
        </authorList>
    </citation>
    <scope>NUCLEOTIDE SEQUENCE [LARGE SCALE GENOMIC DNA]</scope>
    <source>
        <strain evidence="5 6">OF02-7</strain>
    </source>
</reference>
<dbReference type="GO" id="GO:0030655">
    <property type="term" value="P:beta-lactam antibiotic catabolic process"/>
    <property type="evidence" value="ECO:0007669"/>
    <property type="project" value="InterPro"/>
</dbReference>
<dbReference type="AlphaFoldDB" id="A0A413IPU7"/>
<name>A0A413IPU7_9BACT</name>
<dbReference type="Gene3D" id="3.40.710.10">
    <property type="entry name" value="DD-peptidase/beta-lactamase superfamily"/>
    <property type="match status" value="1"/>
</dbReference>
<dbReference type="NCBIfam" id="NF033103">
    <property type="entry name" value="bla_class_A"/>
    <property type="match status" value="1"/>
</dbReference>
<dbReference type="InterPro" id="IPR012338">
    <property type="entry name" value="Beta-lactam/transpept-like"/>
</dbReference>
<comment type="caution">
    <text evidence="5">The sequence shown here is derived from an EMBL/GenBank/DDBJ whole genome shotgun (WGS) entry which is preliminary data.</text>
</comment>
<dbReference type="GO" id="GO:0046677">
    <property type="term" value="P:response to antibiotic"/>
    <property type="evidence" value="ECO:0007669"/>
    <property type="project" value="InterPro"/>
</dbReference>
<dbReference type="GO" id="GO:0008800">
    <property type="term" value="F:beta-lactamase activity"/>
    <property type="evidence" value="ECO:0007669"/>
    <property type="project" value="UniProtKB-EC"/>
</dbReference>
<dbReference type="Pfam" id="PF13354">
    <property type="entry name" value="Beta-lactamase2"/>
    <property type="match status" value="1"/>
</dbReference>
<dbReference type="EC" id="3.5.2.6" evidence="3"/>
<dbReference type="InterPro" id="IPR000871">
    <property type="entry name" value="Beta-lactam_class-A"/>
</dbReference>
<dbReference type="PANTHER" id="PTHR35333:SF3">
    <property type="entry name" value="BETA-LACTAMASE-TYPE TRANSPEPTIDASE FOLD CONTAINING PROTEIN"/>
    <property type="match status" value="1"/>
</dbReference>
<evidence type="ECO:0000259" key="4">
    <source>
        <dbReference type="Pfam" id="PF13354"/>
    </source>
</evidence>
<feature type="domain" description="Beta-lactamase class A catalytic" evidence="4">
    <location>
        <begin position="54"/>
        <end position="274"/>
    </location>
</feature>
<evidence type="ECO:0000313" key="6">
    <source>
        <dbReference type="Proteomes" id="UP000286063"/>
    </source>
</evidence>
<dbReference type="OrthoDB" id="9772863at2"/>
<protein>
    <recommendedName>
        <fullName evidence="3">beta-lactamase</fullName>
        <ecNumber evidence="3">3.5.2.6</ecNumber>
    </recommendedName>
</protein>
<sequence>MTHVNITSRKLFLILFLLVLPIVIKAEQKGLEEQLRKVIANKKAQIGIAVIINSKDTITINNDARYPMMSVFKLHQALAVADYCEKKGLSFDTSIYIRKADLKTDTYSPLRDLYPDGEISLPIKELLEYTLHLSDNNACDILFLQTGGTEATDHYIRTNLGMRHFAIKATEDEMHQDKNKCYLNWSTPLETVRMIELLLNVPLFDDEYQKFIKTTMMSCETGKDRLARPLQGNKAILGHKTGTGDRNDKGQIIGMNDVGFVYLPDGQSYTIAVFIKDSEESEAATARIIADISKTVYRHVTNNSHE</sequence>
<comment type="catalytic activity">
    <reaction evidence="1">
        <text>a beta-lactam + H2O = a substituted beta-amino acid</text>
        <dbReference type="Rhea" id="RHEA:20401"/>
        <dbReference type="ChEBI" id="CHEBI:15377"/>
        <dbReference type="ChEBI" id="CHEBI:35627"/>
        <dbReference type="ChEBI" id="CHEBI:140347"/>
        <dbReference type="EC" id="3.5.2.6"/>
    </reaction>
</comment>
<organism evidence="5 6">
    <name type="scientific">Butyricimonas virosa</name>
    <dbReference type="NCBI Taxonomy" id="544645"/>
    <lineage>
        <taxon>Bacteria</taxon>
        <taxon>Pseudomonadati</taxon>
        <taxon>Bacteroidota</taxon>
        <taxon>Bacteroidia</taxon>
        <taxon>Bacteroidales</taxon>
        <taxon>Odoribacteraceae</taxon>
        <taxon>Butyricimonas</taxon>
    </lineage>
</organism>
<dbReference type="SUPFAM" id="SSF56601">
    <property type="entry name" value="beta-lactamase/transpeptidase-like"/>
    <property type="match status" value="1"/>
</dbReference>
<dbReference type="PANTHER" id="PTHR35333">
    <property type="entry name" value="BETA-LACTAMASE"/>
    <property type="match status" value="1"/>
</dbReference>